<dbReference type="InterPro" id="IPR026828">
    <property type="entry name" value="SAPC2_1/2"/>
</dbReference>
<keyword evidence="3" id="KW-1185">Reference proteome</keyword>
<accession>A0A7J6AC58</accession>
<sequence length="201" mass="23267">SETLPTESIVLSQDFFCSLWSFLLVTVLSLVCNVSGVWTWRPSVYVHMACDGSYTVFIVPLQNSLYSSDALRYFHWLKKLRALEREKDSLWIGLQVLEQTRLWYQHQLDHVSQRHGRREHDEEDEGRLCALRSSMLRVNGSLGSLLNNAYVCSVSPDEKDSSDWYLRWNNATLTQIIRESGQCMFLLPTHLSQSIMGTVYL</sequence>
<dbReference type="Proteomes" id="UP000593565">
    <property type="component" value="Unassembled WGS sequence"/>
</dbReference>
<name>A0A7J6AC58_AMEME</name>
<organism evidence="2 3">
    <name type="scientific">Ameiurus melas</name>
    <name type="common">Black bullhead</name>
    <name type="synonym">Silurus melas</name>
    <dbReference type="NCBI Taxonomy" id="219545"/>
    <lineage>
        <taxon>Eukaryota</taxon>
        <taxon>Metazoa</taxon>
        <taxon>Chordata</taxon>
        <taxon>Craniata</taxon>
        <taxon>Vertebrata</taxon>
        <taxon>Euteleostomi</taxon>
        <taxon>Actinopterygii</taxon>
        <taxon>Neopterygii</taxon>
        <taxon>Teleostei</taxon>
        <taxon>Ostariophysi</taxon>
        <taxon>Siluriformes</taxon>
        <taxon>Ictaluridae</taxon>
        <taxon>Ameiurus</taxon>
    </lineage>
</organism>
<feature type="non-terminal residue" evidence="2">
    <location>
        <position position="201"/>
    </location>
</feature>
<dbReference type="PANTHER" id="PTHR14907:SF2">
    <property type="entry name" value="SUPPRESSOR APC DOMAIN-CONTAINING PROTEIN 2"/>
    <property type="match status" value="1"/>
</dbReference>
<comment type="caution">
    <text evidence="2">The sequence shown here is derived from an EMBL/GenBank/DDBJ whole genome shotgun (WGS) entry which is preliminary data.</text>
</comment>
<keyword evidence="1" id="KW-0472">Membrane</keyword>
<reference evidence="2 3" key="1">
    <citation type="submission" date="2020-02" db="EMBL/GenBank/DDBJ databases">
        <title>A chromosome-scale genome assembly of the black bullhead catfish (Ameiurus melas).</title>
        <authorList>
            <person name="Wen M."/>
            <person name="Zham M."/>
            <person name="Cabau C."/>
            <person name="Klopp C."/>
            <person name="Donnadieu C."/>
            <person name="Roques C."/>
            <person name="Bouchez O."/>
            <person name="Lampietro C."/>
            <person name="Jouanno E."/>
            <person name="Herpin A."/>
            <person name="Louis A."/>
            <person name="Berthelot C."/>
            <person name="Parey E."/>
            <person name="Roest-Crollius H."/>
            <person name="Braasch I."/>
            <person name="Postlethwait J."/>
            <person name="Robinson-Rechavi M."/>
            <person name="Echchiki A."/>
            <person name="Begum T."/>
            <person name="Montfort J."/>
            <person name="Schartl M."/>
            <person name="Bobe J."/>
            <person name="Guiguen Y."/>
        </authorList>
    </citation>
    <scope>NUCLEOTIDE SEQUENCE [LARGE SCALE GENOMIC DNA]</scope>
    <source>
        <strain evidence="2">M_S1</strain>
        <tissue evidence="2">Blood</tissue>
    </source>
</reference>
<evidence type="ECO:0000313" key="3">
    <source>
        <dbReference type="Proteomes" id="UP000593565"/>
    </source>
</evidence>
<keyword evidence="1" id="KW-1133">Transmembrane helix</keyword>
<dbReference type="AlphaFoldDB" id="A0A7J6AC58"/>
<evidence type="ECO:0000256" key="1">
    <source>
        <dbReference type="SAM" id="Phobius"/>
    </source>
</evidence>
<dbReference type="PANTHER" id="PTHR14907">
    <property type="entry name" value="FI14130P"/>
    <property type="match status" value="1"/>
</dbReference>
<feature type="transmembrane region" description="Helical" evidence="1">
    <location>
        <begin position="20"/>
        <end position="40"/>
    </location>
</feature>
<keyword evidence="1" id="KW-0812">Transmembrane</keyword>
<dbReference type="EMBL" id="JAAGNN010000015">
    <property type="protein sequence ID" value="KAF4079659.1"/>
    <property type="molecule type" value="Genomic_DNA"/>
</dbReference>
<gene>
    <name evidence="2" type="ORF">AMELA_G00180530</name>
</gene>
<dbReference type="Pfam" id="PF11414">
    <property type="entry name" value="Suppressor_APC"/>
    <property type="match status" value="1"/>
</dbReference>
<proteinExistence type="predicted"/>
<protein>
    <submittedName>
        <fullName evidence="2">Uncharacterized protein</fullName>
    </submittedName>
</protein>
<evidence type="ECO:0000313" key="2">
    <source>
        <dbReference type="EMBL" id="KAF4079659.1"/>
    </source>
</evidence>